<name>A0ABD3VGU5_SINWO</name>
<dbReference type="AlphaFoldDB" id="A0ABD3VGU5"/>
<dbReference type="PANTHER" id="PTHR11440">
    <property type="entry name" value="LECITHIN-CHOLESTEROL ACYLTRANSFERASE-RELATED"/>
    <property type="match status" value="1"/>
</dbReference>
<dbReference type="SUPFAM" id="SSF53474">
    <property type="entry name" value="alpha/beta-Hydrolases"/>
    <property type="match status" value="1"/>
</dbReference>
<comment type="caution">
    <text evidence="1">The sequence shown here is derived from an EMBL/GenBank/DDBJ whole genome shotgun (WGS) entry which is preliminary data.</text>
</comment>
<dbReference type="Proteomes" id="UP001634394">
    <property type="component" value="Unassembled WGS sequence"/>
</dbReference>
<keyword evidence="2" id="KW-1185">Reference proteome</keyword>
<dbReference type="Pfam" id="PF02450">
    <property type="entry name" value="LCAT"/>
    <property type="match status" value="1"/>
</dbReference>
<sequence>MHFCATDFRIEDPLVGAPTNALLYSWVFLNVSTDSGGLLARMSFVSSSFVPGDGGSELEAKLDKPVVPHLYCLKKTPDFFTLWLSLDELLPLVIDCFVDNMRLVYDNTTHKTSNSPGVDIRVPGFGDTDTVEWLDPTRLNVTSYFSQIVTAMVSWGYTRGKSVRGAPYDFRKAPNELGEFYEALSDLIEDTYKQNNNTKIVIIGHSMGNPITLYFLNQKSQPWKDKFIRSHISLAGVWGGVVKTLRLMASGDNLGVPIIKPINVRKEQRSMPSTAWLMPSDAFWRSSETLVSSPMRNYTVNDYEDFFTDIDFKDGYLMRKDTENLIHPLKAPGVELHCLHGNQVDTPGRLIYINTTWHDSEPDVIPDDGDGTVNIRSLKGCLTFQGKQVQPVHYQIFPKAEHTEILHREDVIAYIQRVLLTL</sequence>
<evidence type="ECO:0000313" key="2">
    <source>
        <dbReference type="Proteomes" id="UP001634394"/>
    </source>
</evidence>
<organism evidence="1 2">
    <name type="scientific">Sinanodonta woodiana</name>
    <name type="common">Chinese pond mussel</name>
    <name type="synonym">Anodonta woodiana</name>
    <dbReference type="NCBI Taxonomy" id="1069815"/>
    <lineage>
        <taxon>Eukaryota</taxon>
        <taxon>Metazoa</taxon>
        <taxon>Spiralia</taxon>
        <taxon>Lophotrochozoa</taxon>
        <taxon>Mollusca</taxon>
        <taxon>Bivalvia</taxon>
        <taxon>Autobranchia</taxon>
        <taxon>Heteroconchia</taxon>
        <taxon>Palaeoheterodonta</taxon>
        <taxon>Unionida</taxon>
        <taxon>Unionoidea</taxon>
        <taxon>Unionidae</taxon>
        <taxon>Unioninae</taxon>
        <taxon>Sinanodonta</taxon>
    </lineage>
</organism>
<accession>A0ABD3VGU5</accession>
<dbReference type="EMBL" id="JBJQND010000012">
    <property type="protein sequence ID" value="KAL3860822.1"/>
    <property type="molecule type" value="Genomic_DNA"/>
</dbReference>
<evidence type="ECO:0000313" key="1">
    <source>
        <dbReference type="EMBL" id="KAL3860822.1"/>
    </source>
</evidence>
<dbReference type="InterPro" id="IPR029058">
    <property type="entry name" value="AB_hydrolase_fold"/>
</dbReference>
<reference evidence="1 2" key="1">
    <citation type="submission" date="2024-11" db="EMBL/GenBank/DDBJ databases">
        <title>Chromosome-level genome assembly of the freshwater bivalve Anodonta woodiana.</title>
        <authorList>
            <person name="Chen X."/>
        </authorList>
    </citation>
    <scope>NUCLEOTIDE SEQUENCE [LARGE SCALE GENOMIC DNA]</scope>
    <source>
        <strain evidence="1">MN2024</strain>
        <tissue evidence="1">Gills</tissue>
    </source>
</reference>
<dbReference type="Gene3D" id="3.40.50.1820">
    <property type="entry name" value="alpha/beta hydrolase"/>
    <property type="match status" value="1"/>
</dbReference>
<proteinExistence type="predicted"/>
<evidence type="ECO:0008006" key="3">
    <source>
        <dbReference type="Google" id="ProtNLM"/>
    </source>
</evidence>
<gene>
    <name evidence="1" type="ORF">ACJMK2_010887</name>
</gene>
<protein>
    <recommendedName>
        <fullName evidence="3">Group XV phospholipase A2</fullName>
    </recommendedName>
</protein>
<dbReference type="InterPro" id="IPR003386">
    <property type="entry name" value="LACT/PDAT_acylTrfase"/>
</dbReference>